<evidence type="ECO:0000256" key="1">
    <source>
        <dbReference type="SAM" id="MobiDB-lite"/>
    </source>
</evidence>
<feature type="compositionally biased region" description="Polar residues" evidence="1">
    <location>
        <begin position="790"/>
        <end position="801"/>
    </location>
</feature>
<feature type="compositionally biased region" description="Low complexity" evidence="1">
    <location>
        <begin position="672"/>
        <end position="686"/>
    </location>
</feature>
<name>A0ABR3PZ62_9TREE</name>
<dbReference type="Proteomes" id="UP001565368">
    <property type="component" value="Unassembled WGS sequence"/>
</dbReference>
<feature type="compositionally biased region" description="Polar residues" evidence="1">
    <location>
        <begin position="342"/>
        <end position="354"/>
    </location>
</feature>
<feature type="compositionally biased region" description="Polar residues" evidence="1">
    <location>
        <begin position="578"/>
        <end position="587"/>
    </location>
</feature>
<evidence type="ECO:0000313" key="3">
    <source>
        <dbReference type="Proteomes" id="UP001565368"/>
    </source>
</evidence>
<feature type="compositionally biased region" description="Low complexity" evidence="1">
    <location>
        <begin position="623"/>
        <end position="653"/>
    </location>
</feature>
<feature type="compositionally biased region" description="Low complexity" evidence="1">
    <location>
        <begin position="486"/>
        <end position="502"/>
    </location>
</feature>
<feature type="compositionally biased region" description="Pro residues" evidence="1">
    <location>
        <begin position="383"/>
        <end position="400"/>
    </location>
</feature>
<feature type="region of interest" description="Disordered" evidence="1">
    <location>
        <begin position="1"/>
        <end position="46"/>
    </location>
</feature>
<feature type="region of interest" description="Disordered" evidence="1">
    <location>
        <begin position="185"/>
        <end position="867"/>
    </location>
</feature>
<keyword evidence="3" id="KW-1185">Reference proteome</keyword>
<feature type="compositionally biased region" description="Low complexity" evidence="1">
    <location>
        <begin position="835"/>
        <end position="844"/>
    </location>
</feature>
<feature type="compositionally biased region" description="Low complexity" evidence="1">
    <location>
        <begin position="355"/>
        <end position="366"/>
    </location>
</feature>
<dbReference type="GeneID" id="95988151"/>
<feature type="compositionally biased region" description="Basic residues" evidence="1">
    <location>
        <begin position="1"/>
        <end position="10"/>
    </location>
</feature>
<accession>A0ABR3PZ62</accession>
<protein>
    <submittedName>
        <fullName evidence="2">Uncharacterized protein</fullName>
    </submittedName>
</protein>
<dbReference type="EMBL" id="JBBXJM010000005">
    <property type="protein sequence ID" value="KAL1407675.1"/>
    <property type="molecule type" value="Genomic_DNA"/>
</dbReference>
<feature type="compositionally biased region" description="Polar residues" evidence="1">
    <location>
        <begin position="609"/>
        <end position="622"/>
    </location>
</feature>
<feature type="compositionally biased region" description="Polar residues" evidence="1">
    <location>
        <begin position="286"/>
        <end position="297"/>
    </location>
</feature>
<reference evidence="2 3" key="1">
    <citation type="submission" date="2023-08" db="EMBL/GenBank/DDBJ databases">
        <title>Annotated Genome Sequence of Vanrija albida AlHP1.</title>
        <authorList>
            <person name="Herzog R."/>
        </authorList>
    </citation>
    <scope>NUCLEOTIDE SEQUENCE [LARGE SCALE GENOMIC DNA]</scope>
    <source>
        <strain evidence="2 3">AlHP1</strain>
    </source>
</reference>
<feature type="compositionally biased region" description="Polar residues" evidence="1">
    <location>
        <begin position="416"/>
        <end position="435"/>
    </location>
</feature>
<feature type="compositionally biased region" description="Basic and acidic residues" evidence="1">
    <location>
        <begin position="741"/>
        <end position="770"/>
    </location>
</feature>
<feature type="compositionally biased region" description="Acidic residues" evidence="1">
    <location>
        <begin position="35"/>
        <end position="46"/>
    </location>
</feature>
<feature type="compositionally biased region" description="Basic and acidic residues" evidence="1">
    <location>
        <begin position="186"/>
        <end position="221"/>
    </location>
</feature>
<organism evidence="2 3">
    <name type="scientific">Vanrija albida</name>
    <dbReference type="NCBI Taxonomy" id="181172"/>
    <lineage>
        <taxon>Eukaryota</taxon>
        <taxon>Fungi</taxon>
        <taxon>Dikarya</taxon>
        <taxon>Basidiomycota</taxon>
        <taxon>Agaricomycotina</taxon>
        <taxon>Tremellomycetes</taxon>
        <taxon>Trichosporonales</taxon>
        <taxon>Trichosporonaceae</taxon>
        <taxon>Vanrija</taxon>
    </lineage>
</organism>
<comment type="caution">
    <text evidence="2">The sequence shown here is derived from an EMBL/GenBank/DDBJ whole genome shotgun (WGS) entry which is preliminary data.</text>
</comment>
<sequence length="867" mass="90889">MSSTRPKRGKAAATSKSAAKAKDDDKPFKFNPNEYESDVTDDDGDDDEYGVDAIKYAWYQNTEGDKGWRYGVMWKGYLKSTSDTVEPLTSFNEDDNGRIPFIDDFWKEVADRPLMRGTHEPLSGRVDEILETPKALLEEWLDKCRPRRDYKAYRRRRRAEKNDDPITKGMSDYYINHGSLVRYRKRQAEKAAGRKYEGSDSDEPKNRKIDERPKKKAREGDMGPPAPVQPKPEPPKPEPPKKRSTPPDDIPYSGPFGQSAEAGPSVRRKVSPTASLDSLFDERSSQEAGSRASSQVQAPPPKRRRVVDTSPEPVSKADQVSRAADRADKMSKMGKIKKQLPSDPSTPTDVTSNGPIPASAPAATPSFGELNPDIFGTPVASPAMPPPSIPSPAMPSPAMPSPAQSPYIPPSAAAQERSQNPLFDFGNTSGRSPTESEIDIDESITVKAEDGAAPDNAAQEAPIPPQPEAAPSAEEPMAVEEEDVSAPQTTAPPEATAITAVPSPVEADTAQTTSPDAAAAPLPTSETTGSPPPDKVTPVENGSASAATLGSSSTISVPASGGLPAKPTATTGDAGGSKPTSVITPSQRGKYVQPKKVKVLEFPGAAEANPQSRRLLSKLSTKPVSGSAGPPSAGPSSAASGPPSGVSPTVGVAPRPPAGFLTGSGSRWKNTPAAQAVAASAKAPSANYVPRNTLAGGVSPVIPHPGGLSPLEQRGGPGGRSPHDALGGGRSPYDPRAGGRSPHDPRAGGRSPHDPRAGGRSPHDQQRGDVRPPNPYSNRSPMAGNRSPVYGSSNTLMSTVTGAAGNQRVNGASGWGSGSAVPAHPSNGNRSPTWAQPAAGTARPTRPPAVRPAVVDPTRDPRRRPAG</sequence>
<dbReference type="RefSeq" id="XP_069207619.1">
    <property type="nucleotide sequence ID" value="XM_069355548.1"/>
</dbReference>
<proteinExistence type="predicted"/>
<gene>
    <name evidence="2" type="ORF">Q8F55_007108</name>
</gene>
<dbReference type="Gene3D" id="2.40.50.40">
    <property type="match status" value="1"/>
</dbReference>
<feature type="compositionally biased region" description="Low complexity" evidence="1">
    <location>
        <begin position="542"/>
        <end position="556"/>
    </location>
</feature>
<evidence type="ECO:0000313" key="2">
    <source>
        <dbReference type="EMBL" id="KAL1407675.1"/>
    </source>
</evidence>